<keyword evidence="10 14" id="KW-0863">Zinc-finger</keyword>
<keyword evidence="5" id="KW-0963">Cytoplasm</keyword>
<dbReference type="AlphaFoldDB" id="A0A165AC89"/>
<evidence type="ECO:0000256" key="13">
    <source>
        <dbReference type="ARBA" id="ARBA00023054"/>
    </source>
</evidence>
<evidence type="ECO:0000256" key="8">
    <source>
        <dbReference type="ARBA" id="ARBA00022723"/>
    </source>
</evidence>
<feature type="coiled-coil region" evidence="15">
    <location>
        <begin position="269"/>
        <end position="314"/>
    </location>
</feature>
<evidence type="ECO:0000259" key="16">
    <source>
        <dbReference type="PROSITE" id="PS50178"/>
    </source>
</evidence>
<dbReference type="Gene3D" id="1.20.5.730">
    <property type="entry name" value="Single helix bin"/>
    <property type="match status" value="1"/>
</dbReference>
<keyword evidence="18" id="KW-1185">Reference proteome</keyword>
<dbReference type="GO" id="GO:0005769">
    <property type="term" value="C:early endosome"/>
    <property type="evidence" value="ECO:0007669"/>
    <property type="project" value="UniProtKB-SubCell"/>
</dbReference>
<dbReference type="SUPFAM" id="SSF57903">
    <property type="entry name" value="FYVE/PHD zinc finger"/>
    <property type="match status" value="1"/>
</dbReference>
<evidence type="ECO:0000313" key="18">
    <source>
        <dbReference type="Proteomes" id="UP000076858"/>
    </source>
</evidence>
<dbReference type="OrthoDB" id="79940at2759"/>
<dbReference type="InterPro" id="IPR018514">
    <property type="entry name" value="Rabaptin_CC"/>
</dbReference>
<dbReference type="PANTHER" id="PTHR31179">
    <property type="entry name" value="RAB GTPASE-BINDING EFFECTOR PROTEIN"/>
    <property type="match status" value="1"/>
</dbReference>
<dbReference type="GO" id="GO:0008270">
    <property type="term" value="F:zinc ion binding"/>
    <property type="evidence" value="ECO:0007669"/>
    <property type="project" value="UniProtKB-KW"/>
</dbReference>
<feature type="coiled-coil region" evidence="15">
    <location>
        <begin position="426"/>
        <end position="531"/>
    </location>
</feature>
<gene>
    <name evidence="17" type="ORF">APZ42_016301</name>
</gene>
<evidence type="ECO:0000256" key="15">
    <source>
        <dbReference type="SAM" id="Coils"/>
    </source>
</evidence>
<dbReference type="InterPro" id="IPR003914">
    <property type="entry name" value="Rabaptin"/>
</dbReference>
<comment type="subcellular location">
    <subcellularLocation>
        <location evidence="2">Cytoplasm</location>
    </subcellularLocation>
    <subcellularLocation>
        <location evidence="1">Early endosome</location>
    </subcellularLocation>
</comment>
<keyword evidence="9" id="KW-0967">Endosome</keyword>
<dbReference type="InterPro" id="IPR013083">
    <property type="entry name" value="Znf_RING/FYVE/PHD"/>
</dbReference>
<dbReference type="PROSITE" id="PS50178">
    <property type="entry name" value="ZF_FYVE"/>
    <property type="match status" value="1"/>
</dbReference>
<evidence type="ECO:0000256" key="12">
    <source>
        <dbReference type="ARBA" id="ARBA00022927"/>
    </source>
</evidence>
<dbReference type="GO" id="GO:0015031">
    <property type="term" value="P:protein transport"/>
    <property type="evidence" value="ECO:0007669"/>
    <property type="project" value="UniProtKB-KW"/>
</dbReference>
<evidence type="ECO:0000256" key="5">
    <source>
        <dbReference type="ARBA" id="ARBA00022490"/>
    </source>
</evidence>
<name>A0A165AC89_9CRUS</name>
<evidence type="ECO:0000256" key="4">
    <source>
        <dbReference type="ARBA" id="ARBA00022448"/>
    </source>
</evidence>
<keyword evidence="12" id="KW-0653">Protein transport</keyword>
<keyword evidence="7" id="KW-0254">Endocytosis</keyword>
<dbReference type="InterPro" id="IPR011011">
    <property type="entry name" value="Znf_FYVE_PHD"/>
</dbReference>
<comment type="similarity">
    <text evidence="3">Belongs to the rabaptin family.</text>
</comment>
<evidence type="ECO:0000256" key="1">
    <source>
        <dbReference type="ARBA" id="ARBA00004412"/>
    </source>
</evidence>
<keyword evidence="11" id="KW-0862">Zinc</keyword>
<protein>
    <submittedName>
        <fullName evidence="17">Rab GTPase-binding effector protein 1</fullName>
    </submittedName>
</protein>
<dbReference type="Pfam" id="PF01363">
    <property type="entry name" value="FYVE"/>
    <property type="match status" value="1"/>
</dbReference>
<proteinExistence type="inferred from homology"/>
<keyword evidence="6" id="KW-0597">Phosphoprotein</keyword>
<keyword evidence="13 15" id="KW-0175">Coiled coil</keyword>
<dbReference type="EMBL" id="LRGB01000626">
    <property type="protein sequence ID" value="KZS17440.1"/>
    <property type="molecule type" value="Genomic_DNA"/>
</dbReference>
<evidence type="ECO:0000256" key="11">
    <source>
        <dbReference type="ARBA" id="ARBA00022833"/>
    </source>
</evidence>
<dbReference type="SMART" id="SM00064">
    <property type="entry name" value="FYVE"/>
    <property type="match status" value="1"/>
</dbReference>
<dbReference type="InterPro" id="IPR017455">
    <property type="entry name" value="Znf_FYVE-rel"/>
</dbReference>
<dbReference type="STRING" id="35525.A0A165AC89"/>
<dbReference type="PANTHER" id="PTHR31179:SF7">
    <property type="entry name" value="FYVE-TYPE DOMAIN-CONTAINING PROTEIN"/>
    <property type="match status" value="1"/>
</dbReference>
<comment type="caution">
    <text evidence="17">The sequence shown here is derived from an EMBL/GenBank/DDBJ whole genome shotgun (WGS) entry which is preliminary data.</text>
</comment>
<dbReference type="CDD" id="cd15739">
    <property type="entry name" value="FYVE_RABE_unchar"/>
    <property type="match status" value="1"/>
</dbReference>
<dbReference type="GO" id="GO:0005096">
    <property type="term" value="F:GTPase activator activity"/>
    <property type="evidence" value="ECO:0007669"/>
    <property type="project" value="InterPro"/>
</dbReference>
<reference evidence="17 18" key="1">
    <citation type="submission" date="2016-03" db="EMBL/GenBank/DDBJ databases">
        <title>EvidentialGene: Evidence-directed Construction of Genes on Genomes.</title>
        <authorList>
            <person name="Gilbert D.G."/>
            <person name="Choi J.-H."/>
            <person name="Mockaitis K."/>
            <person name="Colbourne J."/>
            <person name="Pfrender M."/>
        </authorList>
    </citation>
    <scope>NUCLEOTIDE SEQUENCE [LARGE SCALE GENOMIC DNA]</scope>
    <source>
        <strain evidence="17 18">Xinb3</strain>
        <tissue evidence="17">Complete organism</tissue>
    </source>
</reference>
<evidence type="ECO:0000313" key="17">
    <source>
        <dbReference type="EMBL" id="KZS17440.1"/>
    </source>
</evidence>
<dbReference type="Pfam" id="PF09311">
    <property type="entry name" value="Rab5-bind"/>
    <property type="match status" value="1"/>
</dbReference>
<feature type="coiled-coil region" evidence="15">
    <location>
        <begin position="631"/>
        <end position="717"/>
    </location>
</feature>
<accession>A0A165AC89</accession>
<organism evidence="17 18">
    <name type="scientific">Daphnia magna</name>
    <dbReference type="NCBI Taxonomy" id="35525"/>
    <lineage>
        <taxon>Eukaryota</taxon>
        <taxon>Metazoa</taxon>
        <taxon>Ecdysozoa</taxon>
        <taxon>Arthropoda</taxon>
        <taxon>Crustacea</taxon>
        <taxon>Branchiopoda</taxon>
        <taxon>Diplostraca</taxon>
        <taxon>Cladocera</taxon>
        <taxon>Anomopoda</taxon>
        <taxon>Daphniidae</taxon>
        <taxon>Daphnia</taxon>
    </lineage>
</organism>
<sequence length="796" mass="91268">MAENAFETSQAKCPDITDSVVDSVVAAVVKERPGDQEKEIRRLQFELDEARSLAAVANYSLEESIETERRKCQEEVATLQQLMKENIQEAIRETQEQSEGEIRRLKNIVTRLELEVRELRSSSDRDNPNVFSAVTKTLARKVGNLTNPNILTSQTPPQVPLVTATSTESAGDDYLEQSMKRAQEDVEVLRSLVLPLEEEIKALKDKLRYTDEQLRVYESNQVAELVRGSELLNKIAEDESLESVIADLISRTELHTQDQLSERDFGLFLAILNAQRTTLQEERERLRSQMQETCQLLEQERRHHRELRRSLQKNNLHPTSQNLMDCNKDGSKGFPIKDRIGPLISRISPVLKRKSSAQSPSKETSVDSYVLDSSTFGIPEVASTATKNSTKEEIENISFCSVDSNLTSSEGSFMHADDGHQTTIRYRVLEADLQQLQEEKAQVDKQLIKAREESQMLSELIKDMEHKWTEMAKDYEKQVDSLFGNIQDAQGQLKSVTSAFNKFRNQAQETLRQLQFDRQSVSTELVRLQEENDFLTGKHSLHAEQLQNEMINLPDNLQELQYVCLNLREDFIAAKVAKEALERKWKMEILVLKNQLLSEQKSKETLENSLTGEIDYLREQLGLMRSVQTQLEEESSRKTSLEVALQQAKEQLADLKNRASESVSSKAKLENENQQLRNRVSSLQADLETSEAVQRDFVQLSQQLQVQLEKIRQSEKELRWQYEEDIDQCAECRQTFGVAKRKHHCRHCCQIFCGDCLRKTVTSGPNKRQSRVCNVCFYLLVQESAPFFSSEPQPSN</sequence>
<dbReference type="Proteomes" id="UP000076858">
    <property type="component" value="Unassembled WGS sequence"/>
</dbReference>
<evidence type="ECO:0000256" key="9">
    <source>
        <dbReference type="ARBA" id="ARBA00022753"/>
    </source>
</evidence>
<evidence type="ECO:0000256" key="10">
    <source>
        <dbReference type="ARBA" id="ARBA00022771"/>
    </source>
</evidence>
<dbReference type="GO" id="GO:0006897">
    <property type="term" value="P:endocytosis"/>
    <property type="evidence" value="ECO:0007669"/>
    <property type="project" value="UniProtKB-KW"/>
</dbReference>
<evidence type="ECO:0000256" key="2">
    <source>
        <dbReference type="ARBA" id="ARBA00004496"/>
    </source>
</evidence>
<keyword evidence="4" id="KW-0813">Transport</keyword>
<evidence type="ECO:0000256" key="3">
    <source>
        <dbReference type="ARBA" id="ARBA00006603"/>
    </source>
</evidence>
<dbReference type="InterPro" id="IPR000306">
    <property type="entry name" value="Znf_FYVE"/>
</dbReference>
<feature type="coiled-coil region" evidence="15">
    <location>
        <begin position="62"/>
        <end position="122"/>
    </location>
</feature>
<evidence type="ECO:0000256" key="6">
    <source>
        <dbReference type="ARBA" id="ARBA00022553"/>
    </source>
</evidence>
<dbReference type="FunFam" id="1.20.5.730:FF:000005">
    <property type="entry name" value="RABaptiN (Rab effector)"/>
    <property type="match status" value="1"/>
</dbReference>
<dbReference type="InterPro" id="IPR015390">
    <property type="entry name" value="Rabaptin_Rab5-bd_dom"/>
</dbReference>
<evidence type="ECO:0000256" key="14">
    <source>
        <dbReference type="PROSITE-ProRule" id="PRU00091"/>
    </source>
</evidence>
<dbReference type="Pfam" id="PF03528">
    <property type="entry name" value="Rabaptin"/>
    <property type="match status" value="1"/>
</dbReference>
<evidence type="ECO:0000256" key="7">
    <source>
        <dbReference type="ARBA" id="ARBA00022583"/>
    </source>
</evidence>
<feature type="domain" description="FYVE-type" evidence="16">
    <location>
        <begin position="723"/>
        <end position="781"/>
    </location>
</feature>
<dbReference type="Gene3D" id="3.30.40.10">
    <property type="entry name" value="Zinc/RING finger domain, C3HC4 (zinc finger)"/>
    <property type="match status" value="1"/>
</dbReference>
<keyword evidence="8" id="KW-0479">Metal-binding</keyword>
<dbReference type="GO" id="GO:0008083">
    <property type="term" value="F:growth factor activity"/>
    <property type="evidence" value="ECO:0007669"/>
    <property type="project" value="InterPro"/>
</dbReference>